<dbReference type="InterPro" id="IPR008979">
    <property type="entry name" value="Galactose-bd-like_sf"/>
</dbReference>
<dbReference type="GeneID" id="92032434"/>
<dbReference type="SUPFAM" id="SSF49785">
    <property type="entry name" value="Galactose-binding domain-like"/>
    <property type="match status" value="1"/>
</dbReference>
<dbReference type="Pfam" id="PF02129">
    <property type="entry name" value="Peptidase_S15"/>
    <property type="match status" value="1"/>
</dbReference>
<dbReference type="SMART" id="SM00939">
    <property type="entry name" value="PepX_C"/>
    <property type="match status" value="1"/>
</dbReference>
<reference evidence="3 4" key="1">
    <citation type="submission" date="2024-04" db="EMBL/GenBank/DDBJ databases">
        <title>Phyllosticta paracitricarpa is synonymous to the EU quarantine fungus P. citricarpa based on phylogenomic analyses.</title>
        <authorList>
            <consortium name="Lawrence Berkeley National Laboratory"/>
            <person name="Van ingen-buijs V.A."/>
            <person name="Van westerhoven A.C."/>
            <person name="Haridas S."/>
            <person name="Skiadas P."/>
            <person name="Martin F."/>
            <person name="Groenewald J.Z."/>
            <person name="Crous P.W."/>
            <person name="Seidl M.F."/>
        </authorList>
    </citation>
    <scope>NUCLEOTIDE SEQUENCE [LARGE SCALE GENOMIC DNA]</scope>
    <source>
        <strain evidence="3 4">CPC 17464</strain>
    </source>
</reference>
<comment type="caution">
    <text evidence="3">The sequence shown here is derived from an EMBL/GenBank/DDBJ whole genome shotgun (WGS) entry which is preliminary data.</text>
</comment>
<dbReference type="Gene3D" id="3.40.50.1820">
    <property type="entry name" value="alpha/beta hydrolase"/>
    <property type="match status" value="1"/>
</dbReference>
<dbReference type="Pfam" id="PF08530">
    <property type="entry name" value="PepX_C"/>
    <property type="match status" value="1"/>
</dbReference>
<dbReference type="EMBL" id="JBBPEH010000003">
    <property type="protein sequence ID" value="KAK7541002.1"/>
    <property type="molecule type" value="Genomic_DNA"/>
</dbReference>
<evidence type="ECO:0000313" key="4">
    <source>
        <dbReference type="Proteomes" id="UP001360953"/>
    </source>
</evidence>
<gene>
    <name evidence="3" type="ORF">J3D65DRAFT_617155</name>
</gene>
<dbReference type="InterPro" id="IPR005674">
    <property type="entry name" value="CocE/Ser_esterase"/>
</dbReference>
<accession>A0ABR1M0M6</accession>
<keyword evidence="1" id="KW-0378">Hydrolase</keyword>
<dbReference type="RefSeq" id="XP_066657933.1">
    <property type="nucleotide sequence ID" value="XM_066799528.1"/>
</dbReference>
<name>A0ABR1M0M6_9PEZI</name>
<dbReference type="InterPro" id="IPR050585">
    <property type="entry name" value="Xaa-Pro_dipeptidyl-ppase/CocE"/>
</dbReference>
<dbReference type="PANTHER" id="PTHR43056:SF10">
    <property type="entry name" value="COCE_NOND FAMILY, PUTATIVE (AFU_ORTHOLOGUE AFUA_7G00600)-RELATED"/>
    <property type="match status" value="1"/>
</dbReference>
<dbReference type="PANTHER" id="PTHR43056">
    <property type="entry name" value="PEPTIDASE S9 PROLYL OLIGOPEPTIDASE"/>
    <property type="match status" value="1"/>
</dbReference>
<dbReference type="InterPro" id="IPR013736">
    <property type="entry name" value="Xaa-Pro_dipept_C"/>
</dbReference>
<organism evidence="3 4">
    <name type="scientific">Phyllosticta citribraziliensis</name>
    <dbReference type="NCBI Taxonomy" id="989973"/>
    <lineage>
        <taxon>Eukaryota</taxon>
        <taxon>Fungi</taxon>
        <taxon>Dikarya</taxon>
        <taxon>Ascomycota</taxon>
        <taxon>Pezizomycotina</taxon>
        <taxon>Dothideomycetes</taxon>
        <taxon>Dothideomycetes incertae sedis</taxon>
        <taxon>Botryosphaeriales</taxon>
        <taxon>Phyllostictaceae</taxon>
        <taxon>Phyllosticta</taxon>
    </lineage>
</organism>
<dbReference type="Proteomes" id="UP001360953">
    <property type="component" value="Unassembled WGS sequence"/>
</dbReference>
<evidence type="ECO:0000313" key="3">
    <source>
        <dbReference type="EMBL" id="KAK7541002.1"/>
    </source>
</evidence>
<protein>
    <submittedName>
        <fullName evidence="3">X-Pro dipeptidyl-peptidase protein</fullName>
    </submittedName>
</protein>
<dbReference type="NCBIfam" id="TIGR00976">
    <property type="entry name" value="CocE_NonD"/>
    <property type="match status" value="1"/>
</dbReference>
<evidence type="ECO:0000256" key="1">
    <source>
        <dbReference type="ARBA" id="ARBA00022801"/>
    </source>
</evidence>
<evidence type="ECO:0000259" key="2">
    <source>
        <dbReference type="SMART" id="SM00939"/>
    </source>
</evidence>
<proteinExistence type="predicted"/>
<dbReference type="Gene3D" id="2.60.120.260">
    <property type="entry name" value="Galactose-binding domain-like"/>
    <property type="match status" value="1"/>
</dbReference>
<dbReference type="SUPFAM" id="SSF53474">
    <property type="entry name" value="alpha/beta-Hydrolases"/>
    <property type="match status" value="1"/>
</dbReference>
<keyword evidence="4" id="KW-1185">Reference proteome</keyword>
<dbReference type="InterPro" id="IPR000383">
    <property type="entry name" value="Xaa-Pro-like_dom"/>
</dbReference>
<sequence>MGSHLRNIQKVDETSHPYIFQENVSVPLTNGGVVRCNVYLPKESEEKQYPVIVTYGPYGKDVPYKDFHAESFDKVDKDHQTDHSAWETPTPRYWTAHGYAVVRADEIGIGQSPGTLDVLSKATIDSFVEVIEWSAKQKWSTGKVGLLGISYYAATQWQVAARNPKGLAAMVPWEGFSDFYRDAFRHGGILSNNFFSFWWARQVGSNQYGLPGKAARNWGPDTIEGDLSEEELATNRVEQESIFKHRYLDEERIESVNFDLEDVRVPLLSIANWGAISLHLRGNVHGFMRAGSELKYLRFITGRHDLPFYYPEEVELQRSFLDAFLKGDDRDGWSRKGQVPQVELVVRKGAEKIGFSQPEAEKQFPRRKESEWPLARTEYENLFLTPSGGLQYDRPDIAKPCEVSYPALGMLQSPHIVSFSTGPVQTETEITGHIVAHLNVSAAKDPESGNVPSDLDLFLTLRHMTASGQEISYTGAIGEPVPVAKGWLRASLRKTNPEHPYHAFWLPHREYVSTDLLPVVADEPYAVDVEIWPTSVVLEKGQSLVLEVSSGDTDGAGIFQHNDPNDRSQKVFQGINRIHFGSEHVNTLTIPVIPQKQMI</sequence>
<dbReference type="Gene3D" id="1.10.3020.20">
    <property type="match status" value="1"/>
</dbReference>
<dbReference type="InterPro" id="IPR029058">
    <property type="entry name" value="AB_hydrolase_fold"/>
</dbReference>
<feature type="domain" description="Xaa-Pro dipeptidyl-peptidase C-terminal" evidence="2">
    <location>
        <begin position="318"/>
        <end position="589"/>
    </location>
</feature>